<gene>
    <name evidence="2" type="ORF">KFE25_003294</name>
</gene>
<feature type="compositionally biased region" description="Low complexity" evidence="1">
    <location>
        <begin position="508"/>
        <end position="524"/>
    </location>
</feature>
<feature type="region of interest" description="Disordered" evidence="1">
    <location>
        <begin position="494"/>
        <end position="524"/>
    </location>
</feature>
<feature type="region of interest" description="Disordered" evidence="1">
    <location>
        <begin position="287"/>
        <end position="306"/>
    </location>
</feature>
<evidence type="ECO:0000256" key="1">
    <source>
        <dbReference type="SAM" id="MobiDB-lite"/>
    </source>
</evidence>
<feature type="region of interest" description="Disordered" evidence="1">
    <location>
        <begin position="823"/>
        <end position="872"/>
    </location>
</feature>
<feature type="compositionally biased region" description="Polar residues" evidence="1">
    <location>
        <begin position="287"/>
        <end position="297"/>
    </location>
</feature>
<feature type="region of interest" description="Disordered" evidence="1">
    <location>
        <begin position="125"/>
        <end position="197"/>
    </location>
</feature>
<evidence type="ECO:0000313" key="2">
    <source>
        <dbReference type="EMBL" id="KAG8464231.1"/>
    </source>
</evidence>
<feature type="compositionally biased region" description="Low complexity" evidence="1">
    <location>
        <begin position="404"/>
        <end position="440"/>
    </location>
</feature>
<dbReference type="EMBL" id="JAGTXO010000013">
    <property type="protein sequence ID" value="KAG8464231.1"/>
    <property type="molecule type" value="Genomic_DNA"/>
</dbReference>
<proteinExistence type="predicted"/>
<comment type="caution">
    <text evidence="2">The sequence shown here is derived from an EMBL/GenBank/DDBJ whole genome shotgun (WGS) entry which is preliminary data.</text>
</comment>
<dbReference type="AlphaFoldDB" id="A0A8J5X9G9"/>
<dbReference type="Proteomes" id="UP000751190">
    <property type="component" value="Unassembled WGS sequence"/>
</dbReference>
<keyword evidence="3" id="KW-1185">Reference proteome</keyword>
<protein>
    <submittedName>
        <fullName evidence="2">Uncharacterized protein</fullName>
    </submittedName>
</protein>
<dbReference type="OrthoDB" id="10639445at2759"/>
<feature type="region of interest" description="Disordered" evidence="1">
    <location>
        <begin position="556"/>
        <end position="593"/>
    </location>
</feature>
<feature type="compositionally biased region" description="Low complexity" evidence="1">
    <location>
        <begin position="556"/>
        <end position="570"/>
    </location>
</feature>
<feature type="region of interest" description="Disordered" evidence="1">
    <location>
        <begin position="398"/>
        <end position="450"/>
    </location>
</feature>
<feature type="region of interest" description="Disordered" evidence="1">
    <location>
        <begin position="366"/>
        <end position="386"/>
    </location>
</feature>
<accession>A0A8J5X9G9</accession>
<feature type="compositionally biased region" description="Basic and acidic residues" evidence="1">
    <location>
        <begin position="125"/>
        <end position="141"/>
    </location>
</feature>
<sequence length="872" mass="87834">MAEVGPAALFTLSEEIGLELARLRREYEVREQFPGRLPAETAHTAGVFGSRWSDAELKAVHDAEARRFDQLELTRLLAEPRGSDGAMARRVALRNPRHALGAASSGRGLHEALVGLSAVRRRDAHAQNAHDVRGLLPRDEPSLEASVTGRARSRLHGPSSIASARSHSLGGRPSTGARARAPRRTMRAPASPPGSSRVVLQSATRLLLGEGQLSSVSIPSKLHMGSTGPASIDYLEEERRVHTSPPKSHGAIARRSGGFDRLETNFDVLPAHKYWAQEQQEHWRAVNAQTAATSGPQPRQPAGGAKPAWLRLADSKAPKQLLAQIEGTGGFLPALRALELGAKAKADAYPHISAVSVPPRVAPQSSAEAVRGCGPPSGLLAPRTAGGETVASVAQAANAPQRVAPPSAHAAGGASPVPPSAGDGDAAGSTDADATSCTASPLLPPAHDGAAATTAERALLHDAPCTNGAIVDERQARLEPSAYDAASWASAASSATAHAAPGREAHEAGAAQHGAGGAQPAPVGGQLLSQSRLFSQSLAPAPARVAGAARADVNAATSASSAQPPASHSTVASALHARAPGGAERSARGGGAKSAAALGSGVRALMSALPAAQWLGGAPHKGGAEAPARACAAGISRALSAASMLPRTHAGCGAHASGAARCAPLGDAPAHVLAAASGEHSGAARADTVKLAAGRAIAPTRAAAAAARGVSSISSSGRPLDGGCLMCLAAPAARAGACASATVGAACARRVSASDEALEQMRAEQRAANSERWQSRGLLQLQPDEGTVGVARSARPAVLHARSGCHVHCGGAALAEQSAPPAFMRQAPSPNAAGVAQPPPSPAVSSVRGAQLSGWNHEQRGEGGADGLACSE</sequence>
<evidence type="ECO:0000313" key="3">
    <source>
        <dbReference type="Proteomes" id="UP000751190"/>
    </source>
</evidence>
<name>A0A8J5X9G9_DIALT</name>
<reference evidence="2" key="1">
    <citation type="submission" date="2021-05" db="EMBL/GenBank/DDBJ databases">
        <title>The genome of the haptophyte Pavlova lutheri (Diacronema luteri, Pavlovales) - a model for lipid biosynthesis in eukaryotic algae.</title>
        <authorList>
            <person name="Hulatt C.J."/>
            <person name="Posewitz M.C."/>
        </authorList>
    </citation>
    <scope>NUCLEOTIDE SEQUENCE</scope>
    <source>
        <strain evidence="2">NIVA-4/92</strain>
    </source>
</reference>
<organism evidence="2 3">
    <name type="scientific">Diacronema lutheri</name>
    <name type="common">Unicellular marine alga</name>
    <name type="synonym">Monochrysis lutheri</name>
    <dbReference type="NCBI Taxonomy" id="2081491"/>
    <lineage>
        <taxon>Eukaryota</taxon>
        <taxon>Haptista</taxon>
        <taxon>Haptophyta</taxon>
        <taxon>Pavlovophyceae</taxon>
        <taxon>Pavlovales</taxon>
        <taxon>Pavlovaceae</taxon>
        <taxon>Diacronema</taxon>
    </lineage>
</organism>